<keyword evidence="9" id="KW-0539">Nucleus</keyword>
<dbReference type="InterPro" id="IPR013088">
    <property type="entry name" value="Znf_NHR/GATA"/>
</dbReference>
<dbReference type="EMBL" id="KC561372">
    <property type="protein sequence ID" value="AHB39790.1"/>
    <property type="molecule type" value="mRNA"/>
</dbReference>
<sequence length="335" mass="38330">RSMKNGKNFTCPYTGNCQITKSNRRQCQACRLQKCLRIGMKKECIMSHTEIQMKKNLMLNNKIKRSVMEWKPLEYSAERRQLVTLISESHTQTNGPPDIREEDGMLTIRSRDPGASPASTSSGFSDLINQMTQDIVATAPGPSNPSKSHLRHFSAIMEFSIKEIIKFCKKIPSFTSLSLKDQITLLKSGCTEILFIKANYTYDREQNALMCGPGKYYTRDSFILGGMSEEYTDCYLQFHHDLSHMLLDESELACMCATSLFSGDRDGLENRSLVEEVQERITVALQSYTETIYHSRVRFPKIMAYLTRLRTLNWHISKTLDRIQSTSEANDIKPL</sequence>
<dbReference type="CDD" id="cd06929">
    <property type="entry name" value="NR_LBD_F1"/>
    <property type="match status" value="1"/>
</dbReference>
<dbReference type="InterPro" id="IPR000536">
    <property type="entry name" value="Nucl_hrmn_rcpt_lig-bd"/>
</dbReference>
<dbReference type="GO" id="GO:0000978">
    <property type="term" value="F:RNA polymerase II cis-regulatory region sequence-specific DNA binding"/>
    <property type="evidence" value="ECO:0007669"/>
    <property type="project" value="TreeGrafter"/>
</dbReference>
<dbReference type="SUPFAM" id="SSF48508">
    <property type="entry name" value="Nuclear receptor ligand-binding domain"/>
    <property type="match status" value="1"/>
</dbReference>
<feature type="domain" description="Nuclear receptor" evidence="10">
    <location>
        <begin position="1"/>
        <end position="47"/>
    </location>
</feature>
<dbReference type="InterPro" id="IPR001728">
    <property type="entry name" value="ThyrH_rcpt"/>
</dbReference>
<dbReference type="GO" id="GO:0004879">
    <property type="term" value="F:nuclear receptor activity"/>
    <property type="evidence" value="ECO:0007669"/>
    <property type="project" value="InterPro"/>
</dbReference>
<evidence type="ECO:0000256" key="4">
    <source>
        <dbReference type="ARBA" id="ARBA00022833"/>
    </source>
</evidence>
<comment type="similarity">
    <text evidence="1">Belongs to the nuclear hormone receptor family. NR1 subfamily.</text>
</comment>
<evidence type="ECO:0000256" key="9">
    <source>
        <dbReference type="ARBA" id="ARBA00023242"/>
    </source>
</evidence>
<dbReference type="SUPFAM" id="SSF57716">
    <property type="entry name" value="Glucocorticoid receptor-like (DNA-binding domain)"/>
    <property type="match status" value="1"/>
</dbReference>
<keyword evidence="8 12" id="KW-0675">Receptor</keyword>
<dbReference type="Gene3D" id="3.30.50.10">
    <property type="entry name" value="Erythroid Transcription Factor GATA-1, subunit A"/>
    <property type="match status" value="1"/>
</dbReference>
<keyword evidence="3" id="KW-0863">Zinc-finger</keyword>
<dbReference type="PRINTS" id="PR00398">
    <property type="entry name" value="STRDHORMONER"/>
</dbReference>
<dbReference type="PROSITE" id="PS51843">
    <property type="entry name" value="NR_LBD"/>
    <property type="match status" value="1"/>
</dbReference>
<feature type="non-terminal residue" evidence="12">
    <location>
        <position position="335"/>
    </location>
</feature>
<dbReference type="Pfam" id="PF00104">
    <property type="entry name" value="Hormone_recep"/>
    <property type="match status" value="1"/>
</dbReference>
<evidence type="ECO:0000259" key="10">
    <source>
        <dbReference type="PROSITE" id="PS51030"/>
    </source>
</evidence>
<feature type="domain" description="NR LBD" evidence="11">
    <location>
        <begin position="78"/>
        <end position="335"/>
    </location>
</feature>
<evidence type="ECO:0000256" key="6">
    <source>
        <dbReference type="ARBA" id="ARBA00023125"/>
    </source>
</evidence>
<evidence type="ECO:0000256" key="5">
    <source>
        <dbReference type="ARBA" id="ARBA00023015"/>
    </source>
</evidence>
<evidence type="ECO:0000256" key="8">
    <source>
        <dbReference type="ARBA" id="ARBA00023170"/>
    </source>
</evidence>
<gene>
    <name evidence="12" type="primary">VDR-a</name>
</gene>
<evidence type="ECO:0000256" key="2">
    <source>
        <dbReference type="ARBA" id="ARBA00022723"/>
    </source>
</evidence>
<dbReference type="Pfam" id="PF00105">
    <property type="entry name" value="zf-C4"/>
    <property type="match status" value="1"/>
</dbReference>
<dbReference type="PANTHER" id="PTHR24082:SF283">
    <property type="entry name" value="NUCLEAR HORMONE RECEPTOR HR96"/>
    <property type="match status" value="1"/>
</dbReference>
<name>A0A075CRP3_BOTSH</name>
<protein>
    <submittedName>
        <fullName evidence="12">VDR-a-like nuclear receptor</fullName>
    </submittedName>
</protein>
<dbReference type="GO" id="GO:0045944">
    <property type="term" value="P:positive regulation of transcription by RNA polymerase II"/>
    <property type="evidence" value="ECO:0007669"/>
    <property type="project" value="TreeGrafter"/>
</dbReference>
<evidence type="ECO:0000259" key="11">
    <source>
        <dbReference type="PROSITE" id="PS51843"/>
    </source>
</evidence>
<dbReference type="AlphaFoldDB" id="A0A075CRP3"/>
<keyword evidence="6" id="KW-0238">DNA-binding</keyword>
<keyword evidence="2" id="KW-0479">Metal-binding</keyword>
<dbReference type="InterPro" id="IPR050234">
    <property type="entry name" value="Nuclear_hormone_rcpt_NR1"/>
</dbReference>
<proteinExistence type="evidence at transcript level"/>
<dbReference type="PANTHER" id="PTHR24082">
    <property type="entry name" value="NUCLEAR HORMONE RECEPTOR"/>
    <property type="match status" value="1"/>
</dbReference>
<dbReference type="Gene3D" id="1.10.565.10">
    <property type="entry name" value="Retinoid X Receptor"/>
    <property type="match status" value="1"/>
</dbReference>
<dbReference type="GO" id="GO:0030154">
    <property type="term" value="P:cell differentiation"/>
    <property type="evidence" value="ECO:0007669"/>
    <property type="project" value="TreeGrafter"/>
</dbReference>
<dbReference type="GO" id="GO:0000122">
    <property type="term" value="P:negative regulation of transcription by RNA polymerase II"/>
    <property type="evidence" value="ECO:0007669"/>
    <property type="project" value="TreeGrafter"/>
</dbReference>
<dbReference type="PROSITE" id="PS51030">
    <property type="entry name" value="NUCLEAR_REC_DBD_2"/>
    <property type="match status" value="1"/>
</dbReference>
<evidence type="ECO:0000313" key="12">
    <source>
        <dbReference type="EMBL" id="AHB39790.1"/>
    </source>
</evidence>
<accession>A0A075CRP3</accession>
<feature type="non-terminal residue" evidence="12">
    <location>
        <position position="1"/>
    </location>
</feature>
<evidence type="ECO:0000256" key="3">
    <source>
        <dbReference type="ARBA" id="ARBA00022771"/>
    </source>
</evidence>
<dbReference type="GO" id="GO:0008270">
    <property type="term" value="F:zinc ion binding"/>
    <property type="evidence" value="ECO:0007669"/>
    <property type="project" value="UniProtKB-KW"/>
</dbReference>
<dbReference type="SMART" id="SM00430">
    <property type="entry name" value="HOLI"/>
    <property type="match status" value="1"/>
</dbReference>
<dbReference type="SMART" id="SM00399">
    <property type="entry name" value="ZnF_C4"/>
    <property type="match status" value="1"/>
</dbReference>
<organism evidence="12">
    <name type="scientific">Botryllus schlosseri</name>
    <name type="common">Golden star tunicate</name>
    <name type="synonym">Alcyonium schlosseri</name>
    <dbReference type="NCBI Taxonomy" id="30301"/>
    <lineage>
        <taxon>Eukaryota</taxon>
        <taxon>Metazoa</taxon>
        <taxon>Chordata</taxon>
        <taxon>Tunicata</taxon>
        <taxon>Ascidiacea</taxon>
        <taxon>Stolidobranchia</taxon>
        <taxon>Styelidae</taxon>
        <taxon>Botryllus</taxon>
    </lineage>
</organism>
<keyword evidence="4" id="KW-0862">Zinc</keyword>
<dbReference type="InterPro" id="IPR001723">
    <property type="entry name" value="Nuclear_hrmn_rcpt"/>
</dbReference>
<evidence type="ECO:0000256" key="7">
    <source>
        <dbReference type="ARBA" id="ARBA00023163"/>
    </source>
</evidence>
<reference evidence="12" key="1">
    <citation type="submission" date="2013-01" db="EMBL/GenBank/DDBJ databases">
        <title>Expression and genetic diversity of tunicate xenobiotic receptors.</title>
        <authorList>
            <person name="Richter I."/>
            <person name="Fidler A.E."/>
        </authorList>
    </citation>
    <scope>NUCLEOTIDE SEQUENCE</scope>
</reference>
<keyword evidence="5" id="KW-0805">Transcription regulation</keyword>
<dbReference type="InterPro" id="IPR001628">
    <property type="entry name" value="Znf_hrmn_rcpt"/>
</dbReference>
<keyword evidence="7" id="KW-0804">Transcription</keyword>
<dbReference type="InterPro" id="IPR035500">
    <property type="entry name" value="NHR-like_dom_sf"/>
</dbReference>
<dbReference type="PRINTS" id="PR00546">
    <property type="entry name" value="THYROIDHORMR"/>
</dbReference>
<evidence type="ECO:0000256" key="1">
    <source>
        <dbReference type="ARBA" id="ARBA00008092"/>
    </source>
</evidence>